<dbReference type="Proteomes" id="UP001607302">
    <property type="component" value="Unassembled WGS sequence"/>
</dbReference>
<dbReference type="AlphaFoldDB" id="A0ABD1ZVW8"/>
<organism evidence="1 2">
    <name type="scientific">Vespula squamosa</name>
    <name type="common">Southern yellow jacket</name>
    <name type="synonym">Wasp</name>
    <dbReference type="NCBI Taxonomy" id="30214"/>
    <lineage>
        <taxon>Eukaryota</taxon>
        <taxon>Metazoa</taxon>
        <taxon>Ecdysozoa</taxon>
        <taxon>Arthropoda</taxon>
        <taxon>Hexapoda</taxon>
        <taxon>Insecta</taxon>
        <taxon>Pterygota</taxon>
        <taxon>Neoptera</taxon>
        <taxon>Endopterygota</taxon>
        <taxon>Hymenoptera</taxon>
        <taxon>Apocrita</taxon>
        <taxon>Aculeata</taxon>
        <taxon>Vespoidea</taxon>
        <taxon>Vespidae</taxon>
        <taxon>Vespinae</taxon>
        <taxon>Vespula</taxon>
    </lineage>
</organism>
<protein>
    <submittedName>
        <fullName evidence="1">Leucine-rich repeat and calponin homology domain-containing protein isoform X1</fullName>
    </submittedName>
</protein>
<reference evidence="1 2" key="1">
    <citation type="journal article" date="2024" name="Ann. Entomol. Soc. Am.">
        <title>Genomic analyses of the southern and eastern yellowjacket wasps (Hymenoptera: Vespidae) reveal evolutionary signatures of social life.</title>
        <authorList>
            <person name="Catto M.A."/>
            <person name="Caine P.B."/>
            <person name="Orr S.E."/>
            <person name="Hunt B.G."/>
            <person name="Goodisman M.A.D."/>
        </authorList>
    </citation>
    <scope>NUCLEOTIDE SEQUENCE [LARGE SCALE GENOMIC DNA]</scope>
    <source>
        <strain evidence="1">233</strain>
        <tissue evidence="1">Head and thorax</tissue>
    </source>
</reference>
<gene>
    <name evidence="1" type="ORF">V1478_018032</name>
</gene>
<proteinExistence type="predicted"/>
<evidence type="ECO:0000313" key="2">
    <source>
        <dbReference type="Proteomes" id="UP001607302"/>
    </source>
</evidence>
<comment type="caution">
    <text evidence="1">The sequence shown here is derived from an EMBL/GenBank/DDBJ whole genome shotgun (WGS) entry which is preliminary data.</text>
</comment>
<dbReference type="EMBL" id="JAUDFV010000166">
    <property type="protein sequence ID" value="KAL2712509.1"/>
    <property type="molecule type" value="Genomic_DNA"/>
</dbReference>
<name>A0ABD1ZVW8_VESSQ</name>
<keyword evidence="2" id="KW-1185">Reference proteome</keyword>
<evidence type="ECO:0000313" key="1">
    <source>
        <dbReference type="EMBL" id="KAL2712509.1"/>
    </source>
</evidence>
<sequence length="142" mass="16084">MAMVASNMSGHIQKQLTRSLERILEEAHLSGELKLSGRKLKDFPKVGKPGAAKYNLQDTVIAGLVQSRFFERLTTKYRNVKIDSLCLFFTSLIMIERTTTTILFNPEKLAELREFLDRLAIIFIVILDIPFGTLDTTTPLPI</sequence>
<accession>A0ABD1ZVW8</accession>